<dbReference type="InterPro" id="IPR013362">
    <property type="entry name" value="Pilus_4_PilV"/>
</dbReference>
<reference evidence="3" key="2">
    <citation type="submission" date="2023-01" db="EMBL/GenBank/DDBJ databases">
        <authorList>
            <person name="Sun Q."/>
            <person name="Evtushenko L."/>
        </authorList>
    </citation>
    <scope>NUCLEOTIDE SEQUENCE</scope>
    <source>
        <strain evidence="3">VKM B-2935</strain>
    </source>
</reference>
<evidence type="ECO:0000256" key="1">
    <source>
        <dbReference type="SAM" id="Phobius"/>
    </source>
</evidence>
<dbReference type="RefSeq" id="WP_271195313.1">
    <property type="nucleotide sequence ID" value="NZ_BSFN01000005.1"/>
</dbReference>
<keyword evidence="1" id="KW-0472">Membrane</keyword>
<keyword evidence="4" id="KW-1185">Reference proteome</keyword>
<reference evidence="3" key="1">
    <citation type="journal article" date="2014" name="Int. J. Syst. Evol. Microbiol.">
        <title>Complete genome sequence of Corynebacterium casei LMG S-19264T (=DSM 44701T), isolated from a smear-ripened cheese.</title>
        <authorList>
            <consortium name="US DOE Joint Genome Institute (JGI-PGF)"/>
            <person name="Walter F."/>
            <person name="Albersmeier A."/>
            <person name="Kalinowski J."/>
            <person name="Ruckert C."/>
        </authorList>
    </citation>
    <scope>NUCLEOTIDE SEQUENCE</scope>
    <source>
        <strain evidence="3">VKM B-2935</strain>
    </source>
</reference>
<keyword evidence="1" id="KW-1133">Transmembrane helix</keyword>
<evidence type="ECO:0000313" key="3">
    <source>
        <dbReference type="EMBL" id="GLK89106.1"/>
    </source>
</evidence>
<dbReference type="Proteomes" id="UP001143328">
    <property type="component" value="Unassembled WGS sequence"/>
</dbReference>
<dbReference type="InterPro" id="IPR012902">
    <property type="entry name" value="N_methyl_site"/>
</dbReference>
<organism evidence="3 4">
    <name type="scientific">Pseudomonas turukhanskensis</name>
    <dbReference type="NCBI Taxonomy" id="1806536"/>
    <lineage>
        <taxon>Bacteria</taxon>
        <taxon>Pseudomonadati</taxon>
        <taxon>Pseudomonadota</taxon>
        <taxon>Gammaproteobacteria</taxon>
        <taxon>Pseudomonadales</taxon>
        <taxon>Pseudomonadaceae</taxon>
        <taxon>Pseudomonas</taxon>
    </lineage>
</organism>
<accession>A0A9W6K6G7</accession>
<evidence type="ECO:0000313" key="4">
    <source>
        <dbReference type="Proteomes" id="UP001143328"/>
    </source>
</evidence>
<dbReference type="InterPro" id="IPR054402">
    <property type="entry name" value="Tt1218-like_dom"/>
</dbReference>
<dbReference type="EMBL" id="BSFN01000005">
    <property type="protein sequence ID" value="GLK89106.1"/>
    <property type="molecule type" value="Genomic_DNA"/>
</dbReference>
<dbReference type="Pfam" id="PF22150">
    <property type="entry name" value="Tt1218-like"/>
    <property type="match status" value="1"/>
</dbReference>
<name>A0A9W6K6G7_9PSED</name>
<dbReference type="NCBIfam" id="TIGR02532">
    <property type="entry name" value="IV_pilin_GFxxxE"/>
    <property type="match status" value="1"/>
</dbReference>
<proteinExistence type="predicted"/>
<dbReference type="AlphaFoldDB" id="A0A9W6K6G7"/>
<dbReference type="NCBIfam" id="TIGR02523">
    <property type="entry name" value="type_IV_pilV"/>
    <property type="match status" value="1"/>
</dbReference>
<protein>
    <submittedName>
        <fullName evidence="3">Type 4 fimbrial biogenesis protein PilV</fullName>
    </submittedName>
</protein>
<evidence type="ECO:0000259" key="2">
    <source>
        <dbReference type="Pfam" id="PF22150"/>
    </source>
</evidence>
<comment type="caution">
    <text evidence="3">The sequence shown here is derived from an EMBL/GenBank/DDBJ whole genome shotgun (WGS) entry which is preliminary data.</text>
</comment>
<keyword evidence="1" id="KW-0812">Transmembrane</keyword>
<sequence length="173" mass="18356">MAGFSLIEVLIALLVLCIGLLGMVSLQGRGLQLSQSANQRSTAIMLAQDLVEMMRSNPDATLTNNLFSTASSYYKAAGSEFSSTSVANCASLDRSGGGATVASQDFGCWLQEVQSLLPVTSGLLKSNFTICPSSKENSCSSGPSSVVMIQLAWQDKSGDCTDNICYYRLRAEL</sequence>
<feature type="domain" description="Type IV pilin Tt1218-like" evidence="2">
    <location>
        <begin position="26"/>
        <end position="69"/>
    </location>
</feature>
<gene>
    <name evidence="3" type="primary">pilV</name>
    <name evidence="3" type="ORF">GCM10017655_21680</name>
</gene>
<feature type="transmembrane region" description="Helical" evidence="1">
    <location>
        <begin position="6"/>
        <end position="26"/>
    </location>
</feature>